<dbReference type="RefSeq" id="WP_072316516.1">
    <property type="nucleotide sequence ID" value="NZ_FPJE01000005.1"/>
</dbReference>
<evidence type="ECO:0000313" key="3">
    <source>
        <dbReference type="Proteomes" id="UP000182248"/>
    </source>
</evidence>
<dbReference type="STRING" id="1150368.SAMN02927921_01275"/>
<dbReference type="InterPro" id="IPR025665">
    <property type="entry name" value="Beta-barrel_OMP_2"/>
</dbReference>
<dbReference type="Proteomes" id="UP000182248">
    <property type="component" value="Unassembled WGS sequence"/>
</dbReference>
<dbReference type="AlphaFoldDB" id="A0A1K1NGM5"/>
<feature type="domain" description="Outer membrane protein beta-barrel" evidence="1">
    <location>
        <begin position="40"/>
        <end position="212"/>
    </location>
</feature>
<reference evidence="2 3" key="1">
    <citation type="submission" date="2016-11" db="EMBL/GenBank/DDBJ databases">
        <authorList>
            <person name="Jaros S."/>
            <person name="Januszkiewicz K."/>
            <person name="Wedrychowicz H."/>
        </authorList>
    </citation>
    <scope>NUCLEOTIDE SEQUENCE [LARGE SCALE GENOMIC DNA]</scope>
    <source>
        <strain evidence="2 3">CGMCC 1.12145</strain>
    </source>
</reference>
<evidence type="ECO:0000313" key="2">
    <source>
        <dbReference type="EMBL" id="SFW34471.1"/>
    </source>
</evidence>
<dbReference type="EMBL" id="FPJE01000005">
    <property type="protein sequence ID" value="SFW34471.1"/>
    <property type="molecule type" value="Genomic_DNA"/>
</dbReference>
<gene>
    <name evidence="2" type="ORF">SAMN02927921_01275</name>
</gene>
<name>A0A1K1NGM5_9FLAO</name>
<keyword evidence="3" id="KW-1185">Reference proteome</keyword>
<sequence>MKVRLYVVYVIFLCVVTTIYAQDEQVIKTLVPDSTKVDNKYKEDQVYLGVTYNILLNRPADVKQNNLSRGVQLGVIKDMPLNKRRNIALGVGLGYAYNAYFNNLQFLERDGGTWYRVVPDSVNYSRNRIDAHLLEMPIELRWRSSTASSYRFWRIYAGLKLGYLLAGNYKFVGDKREKFTASDMSRFQAGLHLSVGYNTWNFYAYYGLRRLFDSNAVMETGESIDMHALKVGIIFYAL</sequence>
<organism evidence="2 3">
    <name type="scientific">Sinomicrobium oceani</name>
    <dbReference type="NCBI Taxonomy" id="1150368"/>
    <lineage>
        <taxon>Bacteria</taxon>
        <taxon>Pseudomonadati</taxon>
        <taxon>Bacteroidota</taxon>
        <taxon>Flavobacteriia</taxon>
        <taxon>Flavobacteriales</taxon>
        <taxon>Flavobacteriaceae</taxon>
        <taxon>Sinomicrobium</taxon>
    </lineage>
</organism>
<evidence type="ECO:0000259" key="1">
    <source>
        <dbReference type="Pfam" id="PF13568"/>
    </source>
</evidence>
<protein>
    <submittedName>
        <fullName evidence="2">Outer membrane protein beta-barrel domain-containing protein</fullName>
    </submittedName>
</protein>
<dbReference type="Pfam" id="PF13568">
    <property type="entry name" value="OMP_b-brl_2"/>
    <property type="match status" value="1"/>
</dbReference>
<dbReference type="OrthoDB" id="959017at2"/>
<accession>A0A1K1NGM5</accession>
<proteinExistence type="predicted"/>